<accession>A0ACD5DDM9</accession>
<evidence type="ECO:0000313" key="1">
    <source>
        <dbReference type="EMBL" id="XFD39506.1"/>
    </source>
</evidence>
<keyword evidence="2" id="KW-1185">Reference proteome</keyword>
<protein>
    <submittedName>
        <fullName evidence="1">MFS transporter</fullName>
    </submittedName>
</protein>
<dbReference type="EMBL" id="CP168151">
    <property type="protein sequence ID" value="XFD39506.1"/>
    <property type="molecule type" value="Genomic_DNA"/>
</dbReference>
<reference evidence="1" key="1">
    <citation type="submission" date="2024-08" db="EMBL/GenBank/DDBJ databases">
        <title>Lentilactobacillus sp. nov., isolated from tree bark.</title>
        <authorList>
            <person name="Phuengjayaem S."/>
            <person name="Tanasupawat S."/>
        </authorList>
    </citation>
    <scope>NUCLEOTIDE SEQUENCE</scope>
    <source>
        <strain evidence="1">SPB1-3</strain>
    </source>
</reference>
<sequence length="406" mass="44714">MSTISKAKLRYYLYIAATQSRFSRIINVIAIVQYLNYSLVQFSILQSVFLFSQFLSEIPSGLLGDLIKKKTSITIGLTILIISPLLMISVINTKSYWGFIILLVAFILEGIGNALLSGSDDALFFEILRDSGTTSEEYTKIRGRVQLIGAITTSIATVVGGMSYQLNKGMPYILQSLTLIIALIIITSISEQKSITRIDKNMQGNSISSVLTVFKKMTTVPIVVFTFILSAFVVATINAVFSILPTYVAELGYAPSSNSFIFMLFSLFGGLIATQSYRLLAKSNLKFLCFTLITTIAVGGILQLQDNKLIFLIGIGLLYIVEDILDPIVMKILNTWVKDNSRATFISGLSFLTTMITMILNPIVGLFVQNFGMVIGLVITSIFLISIIGISYAFIITLDNKESKLK</sequence>
<evidence type="ECO:0000313" key="2">
    <source>
        <dbReference type="Proteomes" id="UP001149860"/>
    </source>
</evidence>
<proteinExistence type="predicted"/>
<gene>
    <name evidence="1" type="ORF">O0236_008915</name>
</gene>
<name>A0ACD5DDM9_9LACO</name>
<organism evidence="1 2">
    <name type="scientific">Lentilactobacillus terminaliae</name>
    <dbReference type="NCBI Taxonomy" id="3003483"/>
    <lineage>
        <taxon>Bacteria</taxon>
        <taxon>Bacillati</taxon>
        <taxon>Bacillota</taxon>
        <taxon>Bacilli</taxon>
        <taxon>Lactobacillales</taxon>
        <taxon>Lactobacillaceae</taxon>
        <taxon>Lentilactobacillus</taxon>
    </lineage>
</organism>
<dbReference type="Proteomes" id="UP001149860">
    <property type="component" value="Chromosome"/>
</dbReference>